<dbReference type="Proteomes" id="UP000639396">
    <property type="component" value="Unassembled WGS sequence"/>
</dbReference>
<name>A0A927CA58_9BACL</name>
<dbReference type="GO" id="GO:0016491">
    <property type="term" value="F:oxidoreductase activity"/>
    <property type="evidence" value="ECO:0007669"/>
    <property type="project" value="UniProtKB-KW"/>
</dbReference>
<dbReference type="AlphaFoldDB" id="A0A927CA58"/>
<evidence type="ECO:0000256" key="1">
    <source>
        <dbReference type="ARBA" id="ARBA00023002"/>
    </source>
</evidence>
<dbReference type="EMBL" id="JACXJA010000010">
    <property type="protein sequence ID" value="MBD2862286.1"/>
    <property type="molecule type" value="Genomic_DNA"/>
</dbReference>
<dbReference type="InterPro" id="IPR036291">
    <property type="entry name" value="NAD(P)-bd_dom_sf"/>
</dbReference>
<comment type="caution">
    <text evidence="2">The sequence shown here is derived from an EMBL/GenBank/DDBJ whole genome shotgun (WGS) entry which is preliminary data.</text>
</comment>
<dbReference type="InterPro" id="IPR002347">
    <property type="entry name" value="SDR_fam"/>
</dbReference>
<organism evidence="2 3">
    <name type="scientific">Paenibacillus oceani</name>
    <dbReference type="NCBI Taxonomy" id="2772510"/>
    <lineage>
        <taxon>Bacteria</taxon>
        <taxon>Bacillati</taxon>
        <taxon>Bacillota</taxon>
        <taxon>Bacilli</taxon>
        <taxon>Bacillales</taxon>
        <taxon>Paenibacillaceae</taxon>
        <taxon>Paenibacillus</taxon>
    </lineage>
</organism>
<proteinExistence type="predicted"/>
<dbReference type="PANTHER" id="PTHR43157:SF66">
    <property type="entry name" value="WW DOMAIN-CONTAINING OXIDOREDUCTASE-LIKE PROTEIN"/>
    <property type="match status" value="1"/>
</dbReference>
<evidence type="ECO:0000313" key="2">
    <source>
        <dbReference type="EMBL" id="MBD2862286.1"/>
    </source>
</evidence>
<sequence length="304" mass="33715">MNKAGWDMTGKVSLITGANAGIGKRAAKRLAALGSEVIVVCRNAVSGAAAVEEIRRDTGNVKVELLQADMSSQRSVRFLADEVRTHYRRLDVLIHNAANFDMILKKPLITDDGVETIFATNHLGPFLLTHLLLDMLERTAPSRIITIASKGLLTFPGLTIEFDNLNGEKKFSPTHAYYHSKLAQLMFTYDLARKLTESGVTVNCIRVPSVKIDEGRHAENVAGWLQAVYRLKRSFSIEPDTMAETYAYLAAEPALVGVTGNYYTEKNKIVSSSKKSYDETVWRKLWEASTRMTGLHIGGIDHRS</sequence>
<reference evidence="2" key="1">
    <citation type="submission" date="2020-09" db="EMBL/GenBank/DDBJ databases">
        <title>A novel bacterium of genus Paenibacillus, isolated from South China Sea.</title>
        <authorList>
            <person name="Huang H."/>
            <person name="Mo K."/>
            <person name="Hu Y."/>
        </authorList>
    </citation>
    <scope>NUCLEOTIDE SEQUENCE</scope>
    <source>
        <strain evidence="2">IB182363</strain>
    </source>
</reference>
<dbReference type="PRINTS" id="PR00081">
    <property type="entry name" value="GDHRDH"/>
</dbReference>
<evidence type="ECO:0000313" key="3">
    <source>
        <dbReference type="Proteomes" id="UP000639396"/>
    </source>
</evidence>
<dbReference type="SUPFAM" id="SSF51735">
    <property type="entry name" value="NAD(P)-binding Rossmann-fold domains"/>
    <property type="match status" value="1"/>
</dbReference>
<accession>A0A927CA58</accession>
<keyword evidence="1" id="KW-0560">Oxidoreductase</keyword>
<dbReference type="RefSeq" id="WP_190927027.1">
    <property type="nucleotide sequence ID" value="NZ_JACXJA010000010.1"/>
</dbReference>
<dbReference type="Pfam" id="PF00106">
    <property type="entry name" value="adh_short"/>
    <property type="match status" value="1"/>
</dbReference>
<protein>
    <submittedName>
        <fullName evidence="2">SDR family NAD(P)-dependent oxidoreductase</fullName>
    </submittedName>
</protein>
<keyword evidence="3" id="KW-1185">Reference proteome</keyword>
<dbReference type="PANTHER" id="PTHR43157">
    <property type="entry name" value="PHOSPHATIDYLINOSITOL-GLYCAN BIOSYNTHESIS CLASS F PROTEIN-RELATED"/>
    <property type="match status" value="1"/>
</dbReference>
<dbReference type="Gene3D" id="3.40.50.720">
    <property type="entry name" value="NAD(P)-binding Rossmann-like Domain"/>
    <property type="match status" value="1"/>
</dbReference>
<gene>
    <name evidence="2" type="ORF">IDH45_09855</name>
</gene>